<dbReference type="Gene3D" id="3.40.30.10">
    <property type="entry name" value="Glutaredoxin"/>
    <property type="match status" value="1"/>
</dbReference>
<evidence type="ECO:0000313" key="6">
    <source>
        <dbReference type="Proteomes" id="UP001296104"/>
    </source>
</evidence>
<dbReference type="SFLD" id="SFLDG00358">
    <property type="entry name" value="Main_(cytGST)"/>
    <property type="match status" value="1"/>
</dbReference>
<dbReference type="Gene3D" id="1.20.1050.10">
    <property type="match status" value="1"/>
</dbReference>
<dbReference type="PANTHER" id="PTHR43986:SF1">
    <property type="entry name" value="ELONGATION FACTOR 1-GAMMA"/>
    <property type="match status" value="1"/>
</dbReference>
<dbReference type="SFLD" id="SFLDS00019">
    <property type="entry name" value="Glutathione_Transferase_(cytos"/>
    <property type="match status" value="1"/>
</dbReference>
<dbReference type="PROSITE" id="PS50405">
    <property type="entry name" value="GST_CTER"/>
    <property type="match status" value="1"/>
</dbReference>
<feature type="domain" description="GST C-terminal" evidence="4">
    <location>
        <begin position="88"/>
        <end position="216"/>
    </location>
</feature>
<dbReference type="AlphaFoldDB" id="A0AAI9EFL4"/>
<dbReference type="Proteomes" id="UP001296104">
    <property type="component" value="Unassembled WGS sequence"/>
</dbReference>
<dbReference type="Pfam" id="PF00043">
    <property type="entry name" value="GST_C"/>
    <property type="match status" value="1"/>
</dbReference>
<dbReference type="InterPro" id="IPR040079">
    <property type="entry name" value="Glutathione_S-Trfase"/>
</dbReference>
<feature type="domain" description="GST N-terminal" evidence="3">
    <location>
        <begin position="2"/>
        <end position="82"/>
    </location>
</feature>
<evidence type="ECO:0000256" key="1">
    <source>
        <dbReference type="ARBA" id="ARBA00007409"/>
    </source>
</evidence>
<organism evidence="5 6">
    <name type="scientific">Lecanosticta acicola</name>
    <dbReference type="NCBI Taxonomy" id="111012"/>
    <lineage>
        <taxon>Eukaryota</taxon>
        <taxon>Fungi</taxon>
        <taxon>Dikarya</taxon>
        <taxon>Ascomycota</taxon>
        <taxon>Pezizomycotina</taxon>
        <taxon>Dothideomycetes</taxon>
        <taxon>Dothideomycetidae</taxon>
        <taxon>Mycosphaerellales</taxon>
        <taxon>Mycosphaerellaceae</taxon>
        <taxon>Lecanosticta</taxon>
    </lineage>
</organism>
<comment type="similarity">
    <text evidence="1 2">Belongs to the GST superfamily.</text>
</comment>
<gene>
    <name evidence="5" type="ORF">LECACI_7A009607</name>
</gene>
<proteinExistence type="inferred from homology"/>
<evidence type="ECO:0000256" key="2">
    <source>
        <dbReference type="RuleBase" id="RU003494"/>
    </source>
</evidence>
<evidence type="ECO:0000259" key="3">
    <source>
        <dbReference type="PROSITE" id="PS50404"/>
    </source>
</evidence>
<dbReference type="Pfam" id="PF02798">
    <property type="entry name" value="GST_N"/>
    <property type="match status" value="1"/>
</dbReference>
<name>A0AAI9EFL4_9PEZI</name>
<accession>A0AAI9EFL4</accession>
<dbReference type="InterPro" id="IPR010987">
    <property type="entry name" value="Glutathione-S-Trfase_C-like"/>
</dbReference>
<dbReference type="GO" id="GO:0005634">
    <property type="term" value="C:nucleus"/>
    <property type="evidence" value="ECO:0007669"/>
    <property type="project" value="TreeGrafter"/>
</dbReference>
<dbReference type="PROSITE" id="PS50404">
    <property type="entry name" value="GST_NTER"/>
    <property type="match status" value="1"/>
</dbReference>
<dbReference type="InterPro" id="IPR036249">
    <property type="entry name" value="Thioredoxin-like_sf"/>
</dbReference>
<dbReference type="FunFam" id="3.40.30.10:FF:000142">
    <property type="entry name" value="Elongation factor 1 gamma"/>
    <property type="match status" value="1"/>
</dbReference>
<keyword evidence="6" id="KW-1185">Reference proteome</keyword>
<evidence type="ECO:0000313" key="5">
    <source>
        <dbReference type="EMBL" id="CAK4034449.1"/>
    </source>
</evidence>
<dbReference type="GO" id="GO:0005737">
    <property type="term" value="C:cytoplasm"/>
    <property type="evidence" value="ECO:0007669"/>
    <property type="project" value="TreeGrafter"/>
</dbReference>
<dbReference type="SUPFAM" id="SSF52833">
    <property type="entry name" value="Thioredoxin-like"/>
    <property type="match status" value="1"/>
</dbReference>
<dbReference type="CDD" id="cd00570">
    <property type="entry name" value="GST_N_family"/>
    <property type="match status" value="1"/>
</dbReference>
<sequence>MADGTIYYNWFKPRSIAVRVLAKTLKLDVELKHINGSEDADASYLSLNPLGKIPTFVDGDGFVLKECCAILTYIATKYQEKKNFLGANQQEYFSVQQWLSFANSEFLLAMGGALHPIMKDFKTEIHCLANDCGRMMLRELDMMEAHLAEKPYLVGQSVTIADLLLASFVGCGYQVFHGSWWNDYPNISKWFLSVYNIPEFKDTMGELQKFEKDIPLSLQGKDTQAAREILARNYAIPSMV</sequence>
<dbReference type="SUPFAM" id="SSF47616">
    <property type="entry name" value="GST C-terminal domain-like"/>
    <property type="match status" value="1"/>
</dbReference>
<dbReference type="InterPro" id="IPR004045">
    <property type="entry name" value="Glutathione_S-Trfase_N"/>
</dbReference>
<dbReference type="PANTHER" id="PTHR43986">
    <property type="entry name" value="ELONGATION FACTOR 1-GAMMA"/>
    <property type="match status" value="1"/>
</dbReference>
<dbReference type="InterPro" id="IPR036282">
    <property type="entry name" value="Glutathione-S-Trfase_C_sf"/>
</dbReference>
<dbReference type="EMBL" id="CAVMBE010000118">
    <property type="protein sequence ID" value="CAK4034449.1"/>
    <property type="molecule type" value="Genomic_DNA"/>
</dbReference>
<evidence type="ECO:0000259" key="4">
    <source>
        <dbReference type="PROSITE" id="PS50405"/>
    </source>
</evidence>
<protein>
    <submittedName>
        <fullName evidence="5">Sterigmatocystin biosynthesis stcT</fullName>
    </submittedName>
</protein>
<dbReference type="InterPro" id="IPR050802">
    <property type="entry name" value="EF-GSTs"/>
</dbReference>
<dbReference type="InterPro" id="IPR004046">
    <property type="entry name" value="GST_C"/>
</dbReference>
<comment type="caution">
    <text evidence="5">The sequence shown here is derived from an EMBL/GenBank/DDBJ whole genome shotgun (WGS) entry which is preliminary data.</text>
</comment>
<reference evidence="5" key="1">
    <citation type="submission" date="2023-11" db="EMBL/GenBank/DDBJ databases">
        <authorList>
            <person name="Alioto T."/>
            <person name="Alioto T."/>
            <person name="Gomez Garrido J."/>
        </authorList>
    </citation>
    <scope>NUCLEOTIDE SEQUENCE</scope>
</reference>